<dbReference type="EMBL" id="MU826354">
    <property type="protein sequence ID" value="KAJ7380117.1"/>
    <property type="molecule type" value="Genomic_DNA"/>
</dbReference>
<accession>A0A9W9ZEC8</accession>
<feature type="domain" description="VWFA" evidence="1">
    <location>
        <begin position="728"/>
        <end position="862"/>
    </location>
</feature>
<dbReference type="InterPro" id="IPR050525">
    <property type="entry name" value="ECM_Assembly_Org"/>
</dbReference>
<dbReference type="PRINTS" id="PR00453">
    <property type="entry name" value="VWFADOMAIN"/>
</dbReference>
<dbReference type="Proteomes" id="UP001163046">
    <property type="component" value="Unassembled WGS sequence"/>
</dbReference>
<evidence type="ECO:0000313" key="2">
    <source>
        <dbReference type="EMBL" id="KAJ7380117.1"/>
    </source>
</evidence>
<dbReference type="SMART" id="SM00327">
    <property type="entry name" value="VWA"/>
    <property type="match status" value="7"/>
</dbReference>
<name>A0A9W9ZEC8_9CNID</name>
<evidence type="ECO:0000259" key="1">
    <source>
        <dbReference type="PROSITE" id="PS50234"/>
    </source>
</evidence>
<dbReference type="OrthoDB" id="10256829at2759"/>
<feature type="domain" description="VWFA" evidence="1">
    <location>
        <begin position="562"/>
        <end position="732"/>
    </location>
</feature>
<keyword evidence="2" id="KW-0176">Collagen</keyword>
<feature type="domain" description="VWFA" evidence="1">
    <location>
        <begin position="373"/>
        <end position="543"/>
    </location>
</feature>
<dbReference type="SUPFAM" id="SSF53300">
    <property type="entry name" value="vWA-like"/>
    <property type="match status" value="9"/>
</dbReference>
<dbReference type="PANTHER" id="PTHR24020">
    <property type="entry name" value="COLLAGEN ALPHA"/>
    <property type="match status" value="1"/>
</dbReference>
<feature type="domain" description="VWFA" evidence="1">
    <location>
        <begin position="1064"/>
        <end position="1242"/>
    </location>
</feature>
<dbReference type="PANTHER" id="PTHR24020:SF20">
    <property type="entry name" value="PH DOMAIN-CONTAINING PROTEIN"/>
    <property type="match status" value="1"/>
</dbReference>
<feature type="domain" description="VWFA" evidence="1">
    <location>
        <begin position="1254"/>
        <end position="1433"/>
    </location>
</feature>
<keyword evidence="3" id="KW-1185">Reference proteome</keyword>
<reference evidence="2" key="1">
    <citation type="submission" date="2023-01" db="EMBL/GenBank/DDBJ databases">
        <title>Genome assembly of the deep-sea coral Lophelia pertusa.</title>
        <authorList>
            <person name="Herrera S."/>
            <person name="Cordes E."/>
        </authorList>
    </citation>
    <scope>NUCLEOTIDE SEQUENCE</scope>
    <source>
        <strain evidence="2">USNM1676648</strain>
        <tissue evidence="2">Polyp</tissue>
    </source>
</reference>
<comment type="caution">
    <text evidence="2">The sequence shown here is derived from an EMBL/GenBank/DDBJ whole genome shotgun (WGS) entry which is preliminary data.</text>
</comment>
<feature type="domain" description="VWFA" evidence="1">
    <location>
        <begin position="880"/>
        <end position="1051"/>
    </location>
</feature>
<sequence length="1492" mass="164109">MDSSAEVSRGDYKKEKDFVESLASYLRLSPGGTRAAVLTYGFTTRLVANYDSYDTLPPFKNAVDRASYISGSRRIDKAIDYAVQLITNTRQLLPKIVVLLTAGRQSPGQPLAFAAKTLKEHGAKTYVVAIGDKPDVNELLPIVKDQKFVIKMSSFDDLSRRASDVAKSLGKQSDPELPDNFPGADVLFLVDSSSNISTYNYRKEKELVKTLIKTLNSLPAKSRTALITYGNRPRVVFGLDNDLNKDALQREIDSAQPMGGGRRIDRALEEGVRLMTNSTQSVPKIVLLVTAGRQVEEAGMQSLYSFGRALQKLGADSFVLGIGKTVAIQNVRQVVQNTQDVFLIQTFEGLASIERQLAYEIIQRTVDDLTETDVVFIMDSSSEVTQSNYRDEKEAVKSMARSLKVPSGRSKASVITYGSIPSRVVKFNSYQSFSSLENAIDRAPRIGGRRRIDLALEDAGKLLSEARPSVRRNVILFTSGRTDTSSRDLYESAKRIFDENAELFIIAIGRRPYFKELTGAVKKPQDVFNVSSFTNLVGVYEKVTKNVVERPRAKRYGNFTADIIFLMDSSTTVDQNTFSREKSFVTSMVRSLNLSPEKTRVAVISFGDAPVEVVGFSSSQDLAAITSKVDNARKVAGRRDIAEALEFAASLLEESRPSVSKVIVLLTAGSELYLTAPSQALRHHGTDRYVIAIGPDVDEEELTPIIDEPRDMFTIATPQELTWGSGDMADEIVKRTEIGFTDHTSTSSFVRGVDALPFLGGRRRIDEALIEAGSVLKTARPSASKVVILLTGGRHTQVAGAQPLDQAIESLRSQRARMFVIAIGQQVDKTELRPVVDKPSDIFAVFAFDVLRRHSIPITMDIRNKTEEPPMPPKLRYSGDVVFLVDSSSQLSFENFTKEKDFVKMLASDMGVPSETSRVAVVLYDSLMRTPVLFGTVRDFPTFSQTVDSQQQIGGGRRMDRALESAASIVQQGRPTVVILITGGVSDPDAKPLDEAVKPLIAKGAKAFAVVIGPKSLVSEVAPSVKDARDIFHVVSFGELKSKSKSITSRVVGDSPSIHSITADIVFVVDSSNEVTSQDYTKEKQFVKSVTRALNLAPEKSRVAVVIYSDYATTPVHFTDYQTAERFNNAVDNLRHLRRTRRMDRALIETVNVLKQARPSVPKIVVFLTSGRQDAGAPTLDAAARALNETGAKTYLVAIGQRPDLRELLVIVEKPDGVISVKAFGDLEQQSRSIGKYIADNVGSVTDPFDVTADIVFLIDSSSGVSLENYKKEKDFVASLAKLLNFGSGRMRVAVILYSDYARQAIRFDVVNNPEFLQSVLDGLSLLRGGRRIDRALSSAAQVFGDSRPNVRHIVVLLTAGKHTSESMNPIENAVKSLKTAGVERFVIAIGPDSSGQELKPVVERDQDVIYLLTFDSLEPQIWPIAEHISKEIEEATDFKGDVVFLVDSSLTVSQDNFQKETDFVKTMARLLNVNPQMSRAAVISYGVTPPW</sequence>
<dbReference type="Pfam" id="PF00092">
    <property type="entry name" value="VWA"/>
    <property type="match status" value="9"/>
</dbReference>
<feature type="domain" description="VWFA" evidence="1">
    <location>
        <begin position="185"/>
        <end position="357"/>
    </location>
</feature>
<gene>
    <name evidence="2" type="primary">col6a6_4</name>
    <name evidence="2" type="ORF">OS493_010828</name>
</gene>
<feature type="domain" description="VWFA" evidence="1">
    <location>
        <begin position="1442"/>
        <end position="1487"/>
    </location>
</feature>
<dbReference type="GO" id="GO:0005581">
    <property type="term" value="C:collagen trimer"/>
    <property type="evidence" value="ECO:0007669"/>
    <property type="project" value="UniProtKB-KW"/>
</dbReference>
<dbReference type="CDD" id="cd01450">
    <property type="entry name" value="vWFA_subfamily_ECM"/>
    <property type="match status" value="7"/>
</dbReference>
<evidence type="ECO:0000313" key="3">
    <source>
        <dbReference type="Proteomes" id="UP001163046"/>
    </source>
</evidence>
<protein>
    <submittedName>
        <fullName evidence="2">Collagen</fullName>
    </submittedName>
</protein>
<dbReference type="Gene3D" id="3.40.50.410">
    <property type="entry name" value="von Willebrand factor, type A domain"/>
    <property type="match status" value="9"/>
</dbReference>
<organism evidence="2 3">
    <name type="scientific">Desmophyllum pertusum</name>
    <dbReference type="NCBI Taxonomy" id="174260"/>
    <lineage>
        <taxon>Eukaryota</taxon>
        <taxon>Metazoa</taxon>
        <taxon>Cnidaria</taxon>
        <taxon>Anthozoa</taxon>
        <taxon>Hexacorallia</taxon>
        <taxon>Scleractinia</taxon>
        <taxon>Caryophylliina</taxon>
        <taxon>Caryophylliidae</taxon>
        <taxon>Desmophyllum</taxon>
    </lineage>
</organism>
<dbReference type="InterPro" id="IPR036465">
    <property type="entry name" value="vWFA_dom_sf"/>
</dbReference>
<dbReference type="InterPro" id="IPR002035">
    <property type="entry name" value="VWF_A"/>
</dbReference>
<feature type="domain" description="VWFA" evidence="1">
    <location>
        <begin position="1"/>
        <end position="169"/>
    </location>
</feature>
<dbReference type="PROSITE" id="PS50234">
    <property type="entry name" value="VWFA"/>
    <property type="match status" value="9"/>
</dbReference>
<proteinExistence type="predicted"/>